<dbReference type="OrthoDB" id="9799640at2"/>
<evidence type="ECO:0000256" key="5">
    <source>
        <dbReference type="ARBA" id="ARBA00023014"/>
    </source>
</evidence>
<name>A0A1M5R0Q6_9GAMM</name>
<organism evidence="8 9">
    <name type="scientific">Hydrocarboniphaga daqingensis</name>
    <dbReference type="NCBI Taxonomy" id="490188"/>
    <lineage>
        <taxon>Bacteria</taxon>
        <taxon>Pseudomonadati</taxon>
        <taxon>Pseudomonadota</taxon>
        <taxon>Gammaproteobacteria</taxon>
        <taxon>Nevskiales</taxon>
        <taxon>Nevskiaceae</taxon>
        <taxon>Hydrocarboniphaga</taxon>
    </lineage>
</organism>
<dbReference type="GO" id="GO:0009055">
    <property type="term" value="F:electron transfer activity"/>
    <property type="evidence" value="ECO:0007669"/>
    <property type="project" value="TreeGrafter"/>
</dbReference>
<keyword evidence="3" id="KW-0479">Metal-binding</keyword>
<dbReference type="PANTHER" id="PTHR23426">
    <property type="entry name" value="FERREDOXIN/ADRENODOXIN"/>
    <property type="match status" value="1"/>
</dbReference>
<evidence type="ECO:0000313" key="8">
    <source>
        <dbReference type="EMBL" id="SHH19942.1"/>
    </source>
</evidence>
<dbReference type="InterPro" id="IPR012675">
    <property type="entry name" value="Beta-grasp_dom_sf"/>
</dbReference>
<comment type="similarity">
    <text evidence="1">Belongs to the adrenodoxin/putidaredoxin family.</text>
</comment>
<dbReference type="InterPro" id="IPR001041">
    <property type="entry name" value="2Fe-2S_ferredoxin-type"/>
</dbReference>
<evidence type="ECO:0000259" key="7">
    <source>
        <dbReference type="PROSITE" id="PS51085"/>
    </source>
</evidence>
<keyword evidence="2" id="KW-0001">2Fe-2S</keyword>
<keyword evidence="4" id="KW-0408">Iron</keyword>
<dbReference type="AlphaFoldDB" id="A0A1M5R0Q6"/>
<dbReference type="InterPro" id="IPR036010">
    <property type="entry name" value="2Fe-2S_ferredoxin-like_sf"/>
</dbReference>
<dbReference type="InterPro" id="IPR001055">
    <property type="entry name" value="Adrenodoxin-like"/>
</dbReference>
<dbReference type="RefSeq" id="WP_072898374.1">
    <property type="nucleotide sequence ID" value="NZ_FQWZ01000007.1"/>
</dbReference>
<keyword evidence="9" id="KW-1185">Reference proteome</keyword>
<feature type="domain" description="2Fe-2S ferredoxin-type" evidence="7">
    <location>
        <begin position="2"/>
        <end position="106"/>
    </location>
</feature>
<accession>A0A1M5R0Q6</accession>
<gene>
    <name evidence="8" type="ORF">SAMN04488068_2835</name>
</gene>
<dbReference type="GO" id="GO:0140647">
    <property type="term" value="P:P450-containing electron transport chain"/>
    <property type="evidence" value="ECO:0007669"/>
    <property type="project" value="InterPro"/>
</dbReference>
<dbReference type="EMBL" id="FQWZ01000007">
    <property type="protein sequence ID" value="SHH19942.1"/>
    <property type="molecule type" value="Genomic_DNA"/>
</dbReference>
<evidence type="ECO:0000256" key="4">
    <source>
        <dbReference type="ARBA" id="ARBA00023004"/>
    </source>
</evidence>
<dbReference type="STRING" id="490188.SAMN04488068_2835"/>
<dbReference type="GO" id="GO:0051537">
    <property type="term" value="F:2 iron, 2 sulfur cluster binding"/>
    <property type="evidence" value="ECO:0007669"/>
    <property type="project" value="UniProtKB-KW"/>
</dbReference>
<evidence type="ECO:0000256" key="2">
    <source>
        <dbReference type="ARBA" id="ARBA00022714"/>
    </source>
</evidence>
<dbReference type="Proteomes" id="UP000199758">
    <property type="component" value="Unassembled WGS sequence"/>
</dbReference>
<evidence type="ECO:0000256" key="6">
    <source>
        <dbReference type="ARBA" id="ARBA00034078"/>
    </source>
</evidence>
<dbReference type="Pfam" id="PF00111">
    <property type="entry name" value="Fer2"/>
    <property type="match status" value="1"/>
</dbReference>
<dbReference type="CDD" id="cd00207">
    <property type="entry name" value="fer2"/>
    <property type="match status" value="1"/>
</dbReference>
<proteinExistence type="inferred from homology"/>
<sequence length="106" mass="11058">MASISVTTRDGAKLQIKASPAIPLMEFLRDGSAGVEGICGGELSCGTCHIYIDAGGESLPPRSEGEQAMLDAIADFVEVRPTSRLSCQVFVDESTPDMQVTVGPVA</sequence>
<keyword evidence="5" id="KW-0411">Iron-sulfur</keyword>
<dbReference type="Gene3D" id="3.10.20.30">
    <property type="match status" value="1"/>
</dbReference>
<comment type="cofactor">
    <cofactor evidence="6">
        <name>[2Fe-2S] cluster</name>
        <dbReference type="ChEBI" id="CHEBI:190135"/>
    </cofactor>
</comment>
<protein>
    <submittedName>
        <fullName evidence="8">Ferredoxin, 2Fe-2S</fullName>
    </submittedName>
</protein>
<evidence type="ECO:0000256" key="1">
    <source>
        <dbReference type="ARBA" id="ARBA00010914"/>
    </source>
</evidence>
<evidence type="ECO:0000256" key="3">
    <source>
        <dbReference type="ARBA" id="ARBA00022723"/>
    </source>
</evidence>
<dbReference type="GO" id="GO:0046872">
    <property type="term" value="F:metal ion binding"/>
    <property type="evidence" value="ECO:0007669"/>
    <property type="project" value="UniProtKB-KW"/>
</dbReference>
<dbReference type="PROSITE" id="PS51085">
    <property type="entry name" value="2FE2S_FER_2"/>
    <property type="match status" value="1"/>
</dbReference>
<dbReference type="SUPFAM" id="SSF54292">
    <property type="entry name" value="2Fe-2S ferredoxin-like"/>
    <property type="match status" value="1"/>
</dbReference>
<dbReference type="PANTHER" id="PTHR23426:SF65">
    <property type="entry name" value="FERREDOXIN-2, MITOCHONDRIAL"/>
    <property type="match status" value="1"/>
</dbReference>
<evidence type="ECO:0000313" key="9">
    <source>
        <dbReference type="Proteomes" id="UP000199758"/>
    </source>
</evidence>
<reference evidence="8 9" key="1">
    <citation type="submission" date="2016-11" db="EMBL/GenBank/DDBJ databases">
        <authorList>
            <person name="Jaros S."/>
            <person name="Januszkiewicz K."/>
            <person name="Wedrychowicz H."/>
        </authorList>
    </citation>
    <scope>NUCLEOTIDE SEQUENCE [LARGE SCALE GENOMIC DNA]</scope>
    <source>
        <strain evidence="8 9">CGMCC 1.7049</strain>
    </source>
</reference>